<keyword evidence="4 5" id="KW-0067">ATP-binding</keyword>
<comment type="cofactor">
    <cofactor evidence="1">
        <name>Mn(2+)</name>
        <dbReference type="ChEBI" id="CHEBI:29035"/>
    </cofactor>
</comment>
<dbReference type="SUPFAM" id="SSF56059">
    <property type="entry name" value="Glutathione synthetase ATP-binding domain-like"/>
    <property type="match status" value="1"/>
</dbReference>
<dbReference type="GO" id="GO:0046872">
    <property type="term" value="F:metal ion binding"/>
    <property type="evidence" value="ECO:0007669"/>
    <property type="project" value="InterPro"/>
</dbReference>
<accession>A0A133VHS1</accession>
<feature type="domain" description="ATP-grasp" evidence="6">
    <location>
        <begin position="125"/>
        <end position="318"/>
    </location>
</feature>
<dbReference type="PIRSF" id="PIRSF016817">
    <property type="entry name" value="UCP016817_carboligase"/>
    <property type="match status" value="1"/>
</dbReference>
<dbReference type="PROSITE" id="PS00867">
    <property type="entry name" value="CPSASE_2"/>
    <property type="match status" value="1"/>
</dbReference>
<keyword evidence="8" id="KW-1185">Reference proteome</keyword>
<dbReference type="InterPro" id="IPR005479">
    <property type="entry name" value="CPAse_ATP-bd"/>
</dbReference>
<dbReference type="GO" id="GO:0016874">
    <property type="term" value="F:ligase activity"/>
    <property type="evidence" value="ECO:0007669"/>
    <property type="project" value="UniProtKB-KW"/>
</dbReference>
<organism evidence="7 8">
    <name type="scientific">candidate division MSBL1 archaeon SCGC-AAA382C18</name>
    <dbReference type="NCBI Taxonomy" id="1698281"/>
    <lineage>
        <taxon>Archaea</taxon>
        <taxon>Methanobacteriati</taxon>
        <taxon>Methanobacteriota</taxon>
        <taxon>candidate division MSBL1</taxon>
    </lineage>
</organism>
<dbReference type="Pfam" id="PF02655">
    <property type="entry name" value="ATP-grasp_3"/>
    <property type="match status" value="1"/>
</dbReference>
<dbReference type="EMBL" id="LHYF01000055">
    <property type="protein sequence ID" value="KXB06003.1"/>
    <property type="molecule type" value="Genomic_DNA"/>
</dbReference>
<dbReference type="PROSITE" id="PS50975">
    <property type="entry name" value="ATP_GRASP"/>
    <property type="match status" value="1"/>
</dbReference>
<comment type="caution">
    <text evidence="7">The sequence shown here is derived from an EMBL/GenBank/DDBJ whole genome shotgun (WGS) entry which is preliminary data.</text>
</comment>
<dbReference type="PANTHER" id="PTHR43055:SF1">
    <property type="entry name" value="FORMATE-DEPENDENT PHOSPHORIBOSYLGLYCINAMIDE FORMYLTRANSFERASE"/>
    <property type="match status" value="1"/>
</dbReference>
<evidence type="ECO:0000256" key="4">
    <source>
        <dbReference type="ARBA" id="ARBA00022840"/>
    </source>
</evidence>
<dbReference type="PATRIC" id="fig|1698281.3.peg.559"/>
<dbReference type="Gene3D" id="3.30.470.20">
    <property type="entry name" value="ATP-grasp fold, B domain"/>
    <property type="match status" value="1"/>
</dbReference>
<evidence type="ECO:0000313" key="8">
    <source>
        <dbReference type="Proteomes" id="UP000070404"/>
    </source>
</evidence>
<dbReference type="Proteomes" id="UP000070404">
    <property type="component" value="Unassembled WGS sequence"/>
</dbReference>
<evidence type="ECO:0000259" key="6">
    <source>
        <dbReference type="PROSITE" id="PS50975"/>
    </source>
</evidence>
<reference evidence="7 8" key="1">
    <citation type="journal article" date="2016" name="Sci. Rep.">
        <title>Metabolic traits of an uncultured archaeal lineage -MSBL1- from brine pools of the Red Sea.</title>
        <authorList>
            <person name="Mwirichia R."/>
            <person name="Alam I."/>
            <person name="Rashid M."/>
            <person name="Vinu M."/>
            <person name="Ba-Alawi W."/>
            <person name="Anthony Kamau A."/>
            <person name="Kamanda Ngugi D."/>
            <person name="Goker M."/>
            <person name="Klenk H.P."/>
            <person name="Bajic V."/>
            <person name="Stingl U."/>
        </authorList>
    </citation>
    <scope>NUCLEOTIDE SEQUENCE [LARGE SCALE GENOMIC DNA]</scope>
    <source>
        <strain evidence="7">SCGC-AAA382C18</strain>
    </source>
</reference>
<protein>
    <recommendedName>
        <fullName evidence="6">ATP-grasp domain-containing protein</fullName>
    </recommendedName>
</protein>
<dbReference type="AlphaFoldDB" id="A0A133VHS1"/>
<dbReference type="InterPro" id="IPR011761">
    <property type="entry name" value="ATP-grasp"/>
</dbReference>
<dbReference type="GO" id="GO:0005829">
    <property type="term" value="C:cytosol"/>
    <property type="evidence" value="ECO:0007669"/>
    <property type="project" value="TreeGrafter"/>
</dbReference>
<gene>
    <name evidence="7" type="ORF">AKJ52_02690</name>
</gene>
<evidence type="ECO:0000256" key="5">
    <source>
        <dbReference type="PROSITE-ProRule" id="PRU00409"/>
    </source>
</evidence>
<sequence>MKNYNDSDSNFTSSLLVVGVNTRPIVKSAKDLGLNVIAIDCFEDQYISKNSDALYITEKKSKTSRSEEFLNLAREAIDSYSPDFAIFSSGIEYFPEKVEKLEKEVKIAGNGPEQFKNCMDEEKLFNIAESLGIPHPKTKRIEDRDEAIEKAREICFPLLVKPVRRGGGVGIGYVEDEDGLIDVCTNLLSNCDRTDFYIQEYIDGIDVSASILSNGDSAECLTVNEQIIGAKKLDVPRRFGYCGNVIPYSGNSETVSKIENYSEVICEKLKLLGSNGVDFVVKDKPYLIEVNPRLQNTMDMVELSLGINLLKEHFKSLREELNETSPILQCSAKLIVYSKEGIKVPNLATFPDVVDIPKTGSFVKEGEPICSVLKTGSKREKVIEGAYGLVKKIQEKIYESKNSLT</sequence>
<evidence type="ECO:0000256" key="2">
    <source>
        <dbReference type="ARBA" id="ARBA00022598"/>
    </source>
</evidence>
<dbReference type="PANTHER" id="PTHR43055">
    <property type="entry name" value="FORMATE-DEPENDENT PHOSPHORIBOSYLGLYCINAMIDE FORMYLTRANSFERASE"/>
    <property type="match status" value="1"/>
</dbReference>
<keyword evidence="2" id="KW-0436">Ligase</keyword>
<dbReference type="GO" id="GO:0005524">
    <property type="term" value="F:ATP binding"/>
    <property type="evidence" value="ECO:0007669"/>
    <property type="project" value="UniProtKB-UniRule"/>
</dbReference>
<dbReference type="InterPro" id="IPR003806">
    <property type="entry name" value="ATP-grasp_PylC-type"/>
</dbReference>
<evidence type="ECO:0000313" key="7">
    <source>
        <dbReference type="EMBL" id="KXB06003.1"/>
    </source>
</evidence>
<keyword evidence="3 5" id="KW-0547">Nucleotide-binding</keyword>
<dbReference type="InterPro" id="IPR016677">
    <property type="entry name" value="UCP016817_carboligase"/>
</dbReference>
<name>A0A133VHS1_9EURY</name>
<evidence type="ECO:0000256" key="3">
    <source>
        <dbReference type="ARBA" id="ARBA00022741"/>
    </source>
</evidence>
<proteinExistence type="predicted"/>
<evidence type="ECO:0000256" key="1">
    <source>
        <dbReference type="ARBA" id="ARBA00001936"/>
    </source>
</evidence>